<dbReference type="AlphaFoldDB" id="A0AAD7SPQ0"/>
<protein>
    <submittedName>
        <fullName evidence="1">Uncharacterized protein</fullName>
    </submittedName>
</protein>
<keyword evidence="2" id="KW-1185">Reference proteome</keyword>
<evidence type="ECO:0000313" key="1">
    <source>
        <dbReference type="EMBL" id="KAJ8406343.1"/>
    </source>
</evidence>
<comment type="caution">
    <text evidence="1">The sequence shown here is derived from an EMBL/GenBank/DDBJ whole genome shotgun (WGS) entry which is preliminary data.</text>
</comment>
<name>A0AAD7SPQ0_9TELE</name>
<reference evidence="1" key="1">
    <citation type="journal article" date="2023" name="Science">
        <title>Genome structures resolve the early diversification of teleost fishes.</title>
        <authorList>
            <person name="Parey E."/>
            <person name="Louis A."/>
            <person name="Montfort J."/>
            <person name="Bouchez O."/>
            <person name="Roques C."/>
            <person name="Iampietro C."/>
            <person name="Lluch J."/>
            <person name="Castinel A."/>
            <person name="Donnadieu C."/>
            <person name="Desvignes T."/>
            <person name="Floi Bucao C."/>
            <person name="Jouanno E."/>
            <person name="Wen M."/>
            <person name="Mejri S."/>
            <person name="Dirks R."/>
            <person name="Jansen H."/>
            <person name="Henkel C."/>
            <person name="Chen W.J."/>
            <person name="Zahm M."/>
            <person name="Cabau C."/>
            <person name="Klopp C."/>
            <person name="Thompson A.W."/>
            <person name="Robinson-Rechavi M."/>
            <person name="Braasch I."/>
            <person name="Lecointre G."/>
            <person name="Bobe J."/>
            <person name="Postlethwait J.H."/>
            <person name="Berthelot C."/>
            <person name="Roest Crollius H."/>
            <person name="Guiguen Y."/>
        </authorList>
    </citation>
    <scope>NUCLEOTIDE SEQUENCE</scope>
    <source>
        <strain evidence="1">NC1722</strain>
    </source>
</reference>
<evidence type="ECO:0000313" key="2">
    <source>
        <dbReference type="Proteomes" id="UP001221898"/>
    </source>
</evidence>
<organism evidence="1 2">
    <name type="scientific">Aldrovandia affinis</name>
    <dbReference type="NCBI Taxonomy" id="143900"/>
    <lineage>
        <taxon>Eukaryota</taxon>
        <taxon>Metazoa</taxon>
        <taxon>Chordata</taxon>
        <taxon>Craniata</taxon>
        <taxon>Vertebrata</taxon>
        <taxon>Euteleostomi</taxon>
        <taxon>Actinopterygii</taxon>
        <taxon>Neopterygii</taxon>
        <taxon>Teleostei</taxon>
        <taxon>Notacanthiformes</taxon>
        <taxon>Halosauridae</taxon>
        <taxon>Aldrovandia</taxon>
    </lineage>
</organism>
<accession>A0AAD7SPQ0</accession>
<dbReference type="Proteomes" id="UP001221898">
    <property type="component" value="Unassembled WGS sequence"/>
</dbReference>
<gene>
    <name evidence="1" type="ORF">AAFF_G00305740</name>
</gene>
<dbReference type="EMBL" id="JAINUG010000044">
    <property type="protein sequence ID" value="KAJ8406343.1"/>
    <property type="molecule type" value="Genomic_DNA"/>
</dbReference>
<proteinExistence type="predicted"/>
<sequence length="105" mass="11211">MPKLPKRRLRYVPHNYDTSLWCDGFPPSLGATVQGAQNEWPFGSEHVRMRCNSVSCPLPADTTPITVVLCVESKGEVISGSCATLVLCGKALQDVTGALAPLPSA</sequence>